<sequence length="191" mass="19912">MDQETRTPLTRRRVLGGTAAALAPAIAGCSGGGTDDQPEPTTLAGAGSCDQCGMVIDRQPGPVGQTYYRDHEPDGHDPPAQFCSTVCTYRYQFAATDRGWTPQVTYLTDYTSVDYTVRQAGGGRVISAHLDADAFGAAETLRVVAGTDVEGAMGPALVPFGDDADASSFAAEYGGEVIDAADISRELVARG</sequence>
<proteinExistence type="predicted"/>
<reference evidence="1 2" key="1">
    <citation type="journal article" date="2019" name="Int. J. Syst. Evol. Microbiol.">
        <title>The Global Catalogue of Microorganisms (GCM) 10K type strain sequencing project: providing services to taxonomists for standard genome sequencing and annotation.</title>
        <authorList>
            <consortium name="The Broad Institute Genomics Platform"/>
            <consortium name="The Broad Institute Genome Sequencing Center for Infectious Disease"/>
            <person name="Wu L."/>
            <person name="Ma J."/>
        </authorList>
    </citation>
    <scope>NUCLEOTIDE SEQUENCE [LARGE SCALE GENOMIC DNA]</scope>
    <source>
        <strain evidence="1 2">CGMCC 1.10594</strain>
    </source>
</reference>
<dbReference type="Pfam" id="PF05573">
    <property type="entry name" value="NosL"/>
    <property type="match status" value="1"/>
</dbReference>
<keyword evidence="2" id="KW-1185">Reference proteome</keyword>
<dbReference type="Gene3D" id="3.30.70.2050">
    <property type="match status" value="1"/>
</dbReference>
<dbReference type="RefSeq" id="WP_256404240.1">
    <property type="nucleotide sequence ID" value="NZ_CP187151.1"/>
</dbReference>
<dbReference type="PROSITE" id="PS51318">
    <property type="entry name" value="TAT"/>
    <property type="match status" value="1"/>
</dbReference>
<dbReference type="InterPro" id="IPR006311">
    <property type="entry name" value="TAT_signal"/>
</dbReference>
<evidence type="ECO:0000313" key="1">
    <source>
        <dbReference type="EMBL" id="MFD1633977.1"/>
    </source>
</evidence>
<dbReference type="PROSITE" id="PS51257">
    <property type="entry name" value="PROKAR_LIPOPROTEIN"/>
    <property type="match status" value="1"/>
</dbReference>
<organism evidence="1 2">
    <name type="scientific">Haloplanus ruber</name>
    <dbReference type="NCBI Taxonomy" id="869892"/>
    <lineage>
        <taxon>Archaea</taxon>
        <taxon>Methanobacteriati</taxon>
        <taxon>Methanobacteriota</taxon>
        <taxon>Stenosarchaea group</taxon>
        <taxon>Halobacteria</taxon>
        <taxon>Halobacteriales</taxon>
        <taxon>Haloferacaceae</taxon>
        <taxon>Haloplanus</taxon>
    </lineage>
</organism>
<accession>A0ABD6CXM9</accession>
<dbReference type="EMBL" id="JBHUDL010000010">
    <property type="protein sequence ID" value="MFD1633977.1"/>
    <property type="molecule type" value="Genomic_DNA"/>
</dbReference>
<dbReference type="PANTHER" id="PTHR41247">
    <property type="entry name" value="HTH-TYPE TRANSCRIPTIONAL REPRESSOR YCNK"/>
    <property type="match status" value="1"/>
</dbReference>
<gene>
    <name evidence="1" type="ORF">ACFSBJ_09560</name>
</gene>
<dbReference type="PANTHER" id="PTHR41247:SF1">
    <property type="entry name" value="HTH-TYPE TRANSCRIPTIONAL REPRESSOR YCNK"/>
    <property type="match status" value="1"/>
</dbReference>
<dbReference type="InterPro" id="IPR008719">
    <property type="entry name" value="N2O_reductase_NosL"/>
</dbReference>
<evidence type="ECO:0000313" key="2">
    <source>
        <dbReference type="Proteomes" id="UP001597075"/>
    </source>
</evidence>
<dbReference type="SUPFAM" id="SSF160387">
    <property type="entry name" value="NosL/MerB-like"/>
    <property type="match status" value="1"/>
</dbReference>
<name>A0ABD6CXM9_9EURY</name>
<dbReference type="Proteomes" id="UP001597075">
    <property type="component" value="Unassembled WGS sequence"/>
</dbReference>
<comment type="caution">
    <text evidence="1">The sequence shown here is derived from an EMBL/GenBank/DDBJ whole genome shotgun (WGS) entry which is preliminary data.</text>
</comment>
<protein>
    <submittedName>
        <fullName evidence="1">Nitrous oxide reductase accessory protein NosL</fullName>
    </submittedName>
</protein>
<dbReference type="AlphaFoldDB" id="A0ABD6CXM9"/>